<dbReference type="EMBL" id="CAJOBI010303325">
    <property type="protein sequence ID" value="CAF5166685.1"/>
    <property type="molecule type" value="Genomic_DNA"/>
</dbReference>
<accession>A0A8S3GKU3</accession>
<evidence type="ECO:0000313" key="3">
    <source>
        <dbReference type="Proteomes" id="UP000676336"/>
    </source>
</evidence>
<reference evidence="2" key="1">
    <citation type="submission" date="2021-02" db="EMBL/GenBank/DDBJ databases">
        <authorList>
            <person name="Nowell W R."/>
        </authorList>
    </citation>
    <scope>NUCLEOTIDE SEQUENCE</scope>
</reference>
<gene>
    <name evidence="1" type="ORF">SMN809_LOCUS53908</name>
    <name evidence="2" type="ORF">SMN809_LOCUS65061</name>
</gene>
<organism evidence="2 3">
    <name type="scientific">Rotaria magnacalcarata</name>
    <dbReference type="NCBI Taxonomy" id="392030"/>
    <lineage>
        <taxon>Eukaryota</taxon>
        <taxon>Metazoa</taxon>
        <taxon>Spiralia</taxon>
        <taxon>Gnathifera</taxon>
        <taxon>Rotifera</taxon>
        <taxon>Eurotatoria</taxon>
        <taxon>Bdelloidea</taxon>
        <taxon>Philodinida</taxon>
        <taxon>Philodinidae</taxon>
        <taxon>Rotaria</taxon>
    </lineage>
</organism>
<proteinExistence type="predicted"/>
<evidence type="ECO:0000313" key="1">
    <source>
        <dbReference type="EMBL" id="CAF4946643.1"/>
    </source>
</evidence>
<comment type="caution">
    <text evidence="2">The sequence shown here is derived from an EMBL/GenBank/DDBJ whole genome shotgun (WGS) entry which is preliminary data.</text>
</comment>
<name>A0A8S3GKU3_9BILA</name>
<sequence>MEMTNRGVDFLDI</sequence>
<dbReference type="Proteomes" id="UP000676336">
    <property type="component" value="Unassembled WGS sequence"/>
</dbReference>
<protein>
    <submittedName>
        <fullName evidence="2">Uncharacterized protein</fullName>
    </submittedName>
</protein>
<evidence type="ECO:0000313" key="2">
    <source>
        <dbReference type="EMBL" id="CAF5166685.1"/>
    </source>
</evidence>
<feature type="non-terminal residue" evidence="2">
    <location>
        <position position="13"/>
    </location>
</feature>
<dbReference type="EMBL" id="CAJOBI010186661">
    <property type="protein sequence ID" value="CAF4946643.1"/>
    <property type="molecule type" value="Genomic_DNA"/>
</dbReference>